<name>A0A328B9F1_9BACT</name>
<accession>A0A328B9F1</accession>
<dbReference type="Proteomes" id="UP000248553">
    <property type="component" value="Unassembled WGS sequence"/>
</dbReference>
<dbReference type="CDD" id="cd04301">
    <property type="entry name" value="NAT_SF"/>
    <property type="match status" value="1"/>
</dbReference>
<protein>
    <submittedName>
        <fullName evidence="2">GNAT family N-acetyltransferase</fullName>
    </submittedName>
</protein>
<dbReference type="InterPro" id="IPR000182">
    <property type="entry name" value="GNAT_dom"/>
</dbReference>
<dbReference type="PANTHER" id="PTHR43233:SF1">
    <property type="entry name" value="FAMILY N-ACETYLTRANSFERASE, PUTATIVE (AFU_ORTHOLOGUE AFUA_6G03350)-RELATED"/>
    <property type="match status" value="1"/>
</dbReference>
<reference evidence="3" key="1">
    <citation type="submission" date="2018-05" db="EMBL/GenBank/DDBJ databases">
        <authorList>
            <person name="Nie L."/>
        </authorList>
    </citation>
    <scope>NUCLEOTIDE SEQUENCE [LARGE SCALE GENOMIC DNA]</scope>
    <source>
        <strain evidence="3">NL</strain>
    </source>
</reference>
<dbReference type="EMBL" id="QHKM01000007">
    <property type="protein sequence ID" value="RAK64060.1"/>
    <property type="molecule type" value="Genomic_DNA"/>
</dbReference>
<proteinExistence type="predicted"/>
<keyword evidence="2" id="KW-0808">Transferase</keyword>
<dbReference type="InterPro" id="IPR016181">
    <property type="entry name" value="Acyl_CoA_acyltransferase"/>
</dbReference>
<evidence type="ECO:0000313" key="2">
    <source>
        <dbReference type="EMBL" id="RAK64060.1"/>
    </source>
</evidence>
<dbReference type="Gene3D" id="3.40.630.30">
    <property type="match status" value="1"/>
</dbReference>
<dbReference type="AlphaFoldDB" id="A0A328B9F1"/>
<dbReference type="RefSeq" id="WP_111479781.1">
    <property type="nucleotide sequence ID" value="NZ_QHKM01000007.1"/>
</dbReference>
<gene>
    <name evidence="2" type="ORF">DLM85_19140</name>
</gene>
<dbReference type="OrthoDB" id="3216107at2"/>
<dbReference type="GO" id="GO:0016747">
    <property type="term" value="F:acyltransferase activity, transferring groups other than amino-acyl groups"/>
    <property type="evidence" value="ECO:0007669"/>
    <property type="project" value="InterPro"/>
</dbReference>
<dbReference type="SUPFAM" id="SSF55729">
    <property type="entry name" value="Acyl-CoA N-acyltransferases (Nat)"/>
    <property type="match status" value="1"/>
</dbReference>
<sequence length="147" mass="16743">MSSELFTVSTDPARLDVDLIHDFLSNHSYWAPGISRELVERSLRNSLCFGLYAPDGRLAGFARIISDRATFAYLCDVFVLAEFRGRGLGKLLMQHISQHPELQGLRRWMLGTRDAHALYAQFGFTPLADPARFMENARLDPYRQPPQ</sequence>
<feature type="domain" description="N-acetyltransferase" evidence="1">
    <location>
        <begin position="8"/>
        <end position="147"/>
    </location>
</feature>
<comment type="caution">
    <text evidence="2">The sequence shown here is derived from an EMBL/GenBank/DDBJ whole genome shotgun (WGS) entry which is preliminary data.</text>
</comment>
<dbReference type="PROSITE" id="PS51186">
    <property type="entry name" value="GNAT"/>
    <property type="match status" value="1"/>
</dbReference>
<dbReference type="PANTHER" id="PTHR43233">
    <property type="entry name" value="FAMILY N-ACETYLTRANSFERASE, PUTATIVE (AFU_ORTHOLOGUE AFUA_6G03350)-RELATED"/>
    <property type="match status" value="1"/>
</dbReference>
<evidence type="ECO:0000259" key="1">
    <source>
        <dbReference type="PROSITE" id="PS51186"/>
    </source>
</evidence>
<dbReference type="Pfam" id="PF00583">
    <property type="entry name" value="Acetyltransf_1"/>
    <property type="match status" value="1"/>
</dbReference>
<evidence type="ECO:0000313" key="3">
    <source>
        <dbReference type="Proteomes" id="UP000248553"/>
    </source>
</evidence>
<dbReference type="InterPro" id="IPR053144">
    <property type="entry name" value="Acetyltransferase_Butenolide"/>
</dbReference>
<keyword evidence="3" id="KW-1185">Reference proteome</keyword>
<organism evidence="2 3">
    <name type="scientific">Hymenobacter edaphi</name>
    <dbReference type="NCBI Taxonomy" id="2211146"/>
    <lineage>
        <taxon>Bacteria</taxon>
        <taxon>Pseudomonadati</taxon>
        <taxon>Bacteroidota</taxon>
        <taxon>Cytophagia</taxon>
        <taxon>Cytophagales</taxon>
        <taxon>Hymenobacteraceae</taxon>
        <taxon>Hymenobacter</taxon>
    </lineage>
</organism>